<keyword evidence="2" id="KW-1185">Reference proteome</keyword>
<dbReference type="Proteomes" id="UP000761534">
    <property type="component" value="Unassembled WGS sequence"/>
</dbReference>
<protein>
    <submittedName>
        <fullName evidence="1">Uncharacterized protein</fullName>
    </submittedName>
</protein>
<accession>A0A642V6T5</accession>
<evidence type="ECO:0000313" key="2">
    <source>
        <dbReference type="Proteomes" id="UP000761534"/>
    </source>
</evidence>
<dbReference type="AlphaFoldDB" id="A0A642V6T5"/>
<evidence type="ECO:0000313" key="1">
    <source>
        <dbReference type="EMBL" id="KAA8915439.1"/>
    </source>
</evidence>
<dbReference type="VEuPathDB" id="FungiDB:TRICI_002429"/>
<gene>
    <name evidence="1" type="ORF">TRICI_002429</name>
</gene>
<name>A0A642V6T5_9ASCO</name>
<comment type="caution">
    <text evidence="1">The sequence shown here is derived from an EMBL/GenBank/DDBJ whole genome shotgun (WGS) entry which is preliminary data.</text>
</comment>
<reference evidence="1" key="1">
    <citation type="journal article" date="2019" name="G3 (Bethesda)">
        <title>Genome Assemblies of Two Rare Opportunistic Yeast Pathogens: Diutina rugosa (syn. Candida rugosa) and Trichomonascus ciferrii (syn. Candida ciferrii).</title>
        <authorList>
            <person name="Mixao V."/>
            <person name="Saus E."/>
            <person name="Hansen A.P."/>
            <person name="Lass-Florl C."/>
            <person name="Gabaldon T."/>
        </authorList>
    </citation>
    <scope>NUCLEOTIDE SEQUENCE</scope>
    <source>
        <strain evidence="1">CBS 4856</strain>
    </source>
</reference>
<sequence length="69" mass="7907">MLEHFLIKLSGKYIWKTRNYTKPQQENTLMPHLKMSDGTLTNSAEERADHLFNGLYPMAPVSTTREGAP</sequence>
<proteinExistence type="predicted"/>
<dbReference type="EMBL" id="SWFS01000164">
    <property type="protein sequence ID" value="KAA8915439.1"/>
    <property type="molecule type" value="Genomic_DNA"/>
</dbReference>
<organism evidence="1 2">
    <name type="scientific">Trichomonascus ciferrii</name>
    <dbReference type="NCBI Taxonomy" id="44093"/>
    <lineage>
        <taxon>Eukaryota</taxon>
        <taxon>Fungi</taxon>
        <taxon>Dikarya</taxon>
        <taxon>Ascomycota</taxon>
        <taxon>Saccharomycotina</taxon>
        <taxon>Dipodascomycetes</taxon>
        <taxon>Dipodascales</taxon>
        <taxon>Trichomonascaceae</taxon>
        <taxon>Trichomonascus</taxon>
        <taxon>Trichomonascus ciferrii complex</taxon>
    </lineage>
</organism>